<feature type="coiled-coil region" evidence="1">
    <location>
        <begin position="220"/>
        <end position="247"/>
    </location>
</feature>
<dbReference type="Gene3D" id="3.40.33.10">
    <property type="entry name" value="CAP"/>
    <property type="match status" value="1"/>
</dbReference>
<keyword evidence="2" id="KW-0812">Transmembrane</keyword>
<accession>A0A1G2I7J4</accession>
<evidence type="ECO:0000256" key="2">
    <source>
        <dbReference type="SAM" id="Phobius"/>
    </source>
</evidence>
<evidence type="ECO:0000259" key="3">
    <source>
        <dbReference type="Pfam" id="PF00188"/>
    </source>
</evidence>
<protein>
    <recommendedName>
        <fullName evidence="3">SCP domain-containing protein</fullName>
    </recommendedName>
</protein>
<feature type="domain" description="SCP" evidence="3">
    <location>
        <begin position="83"/>
        <end position="197"/>
    </location>
</feature>
<dbReference type="AlphaFoldDB" id="A0A1G2I7J4"/>
<dbReference type="EMBL" id="MHOV01000002">
    <property type="protein sequence ID" value="OGZ70772.1"/>
    <property type="molecule type" value="Genomic_DNA"/>
</dbReference>
<dbReference type="Pfam" id="PF00188">
    <property type="entry name" value="CAP"/>
    <property type="match status" value="1"/>
</dbReference>
<sequence length="293" mass="32795">MNNKFKVVLTIALIALAFWVGFYFKDSILKTYQNVGESLQKFQETDLGNVIEQFKKEIFSPPPLNVGGKSNDTVLINSKIVAETNAQRYNNGMLPPLLENKKLNAAAKAKADDMFLKQYFEHISPSGVDPGQLVKNAGYEYVVTGENLILGNFLSEKEAVQHWMDSPGHRANILNNRFTEIGVAFIKGQYQGDTVWIGVQEFGLPLSACNQPDVGLKGQIDTNKSQLDQLSLQIDAKRQEIENTNSKSSRYNVLVDEYNALVASYNPLNQETKNLIFQYNSQVNNFNQCVAGK</sequence>
<dbReference type="SUPFAM" id="SSF55797">
    <property type="entry name" value="PR-1-like"/>
    <property type="match status" value="1"/>
</dbReference>
<name>A0A1G2I7J4_9BACT</name>
<dbReference type="PANTHER" id="PTHR31157:SF1">
    <property type="entry name" value="SCP DOMAIN-CONTAINING PROTEIN"/>
    <property type="match status" value="1"/>
</dbReference>
<keyword evidence="2" id="KW-1133">Transmembrane helix</keyword>
<evidence type="ECO:0000256" key="1">
    <source>
        <dbReference type="SAM" id="Coils"/>
    </source>
</evidence>
<evidence type="ECO:0000313" key="4">
    <source>
        <dbReference type="EMBL" id="OGZ70772.1"/>
    </source>
</evidence>
<organism evidence="4 5">
    <name type="scientific">Candidatus Staskawiczbacteria bacterium RIFCSPHIGHO2_12_FULL_38_11</name>
    <dbReference type="NCBI Taxonomy" id="1802209"/>
    <lineage>
        <taxon>Bacteria</taxon>
        <taxon>Candidatus Staskawicziibacteriota</taxon>
    </lineage>
</organism>
<dbReference type="InterPro" id="IPR014044">
    <property type="entry name" value="CAP_dom"/>
</dbReference>
<dbReference type="Proteomes" id="UP000179214">
    <property type="component" value="Unassembled WGS sequence"/>
</dbReference>
<dbReference type="CDD" id="cd05379">
    <property type="entry name" value="CAP_bacterial"/>
    <property type="match status" value="1"/>
</dbReference>
<feature type="transmembrane region" description="Helical" evidence="2">
    <location>
        <begin position="7"/>
        <end position="24"/>
    </location>
</feature>
<reference evidence="4 5" key="1">
    <citation type="journal article" date="2016" name="Nat. Commun.">
        <title>Thousands of microbial genomes shed light on interconnected biogeochemical processes in an aquifer system.</title>
        <authorList>
            <person name="Anantharaman K."/>
            <person name="Brown C.T."/>
            <person name="Hug L.A."/>
            <person name="Sharon I."/>
            <person name="Castelle C.J."/>
            <person name="Probst A.J."/>
            <person name="Thomas B.C."/>
            <person name="Singh A."/>
            <person name="Wilkins M.J."/>
            <person name="Karaoz U."/>
            <person name="Brodie E.L."/>
            <person name="Williams K.H."/>
            <person name="Hubbard S.S."/>
            <person name="Banfield J.F."/>
        </authorList>
    </citation>
    <scope>NUCLEOTIDE SEQUENCE [LARGE SCALE GENOMIC DNA]</scope>
</reference>
<dbReference type="InterPro" id="IPR035940">
    <property type="entry name" value="CAP_sf"/>
</dbReference>
<dbReference type="PANTHER" id="PTHR31157">
    <property type="entry name" value="SCP DOMAIN-CONTAINING PROTEIN"/>
    <property type="match status" value="1"/>
</dbReference>
<comment type="caution">
    <text evidence="4">The sequence shown here is derived from an EMBL/GenBank/DDBJ whole genome shotgun (WGS) entry which is preliminary data.</text>
</comment>
<evidence type="ECO:0000313" key="5">
    <source>
        <dbReference type="Proteomes" id="UP000179214"/>
    </source>
</evidence>
<keyword evidence="2" id="KW-0472">Membrane</keyword>
<keyword evidence="1" id="KW-0175">Coiled coil</keyword>
<gene>
    <name evidence="4" type="ORF">A3F47_00035</name>
</gene>
<proteinExistence type="predicted"/>